<organism evidence="8 9">
    <name type="scientific">Parascaris univalens</name>
    <name type="common">Nematode worm</name>
    <dbReference type="NCBI Taxonomy" id="6257"/>
    <lineage>
        <taxon>Eukaryota</taxon>
        <taxon>Metazoa</taxon>
        <taxon>Ecdysozoa</taxon>
        <taxon>Nematoda</taxon>
        <taxon>Chromadorea</taxon>
        <taxon>Rhabditida</taxon>
        <taxon>Spirurina</taxon>
        <taxon>Ascaridomorpha</taxon>
        <taxon>Ascaridoidea</taxon>
        <taxon>Ascarididae</taxon>
        <taxon>Parascaris</taxon>
    </lineage>
</organism>
<dbReference type="AlphaFoldDB" id="A0A915B0X1"/>
<feature type="region of interest" description="Disordered" evidence="6">
    <location>
        <begin position="865"/>
        <end position="898"/>
    </location>
</feature>
<dbReference type="WBParaSite" id="PgR022X_g090_t02">
    <property type="protein sequence ID" value="PgR022X_g090_t02"/>
    <property type="gene ID" value="PgR022X_g090"/>
</dbReference>
<keyword evidence="2" id="KW-0677">Repeat</keyword>
<dbReference type="PROSITE" id="PS00028">
    <property type="entry name" value="ZINC_FINGER_C2H2_1"/>
    <property type="match status" value="8"/>
</dbReference>
<feature type="domain" description="C2H2-type" evidence="7">
    <location>
        <begin position="145"/>
        <end position="172"/>
    </location>
</feature>
<evidence type="ECO:0000256" key="1">
    <source>
        <dbReference type="ARBA" id="ARBA00022723"/>
    </source>
</evidence>
<evidence type="ECO:0000256" key="3">
    <source>
        <dbReference type="ARBA" id="ARBA00022771"/>
    </source>
</evidence>
<evidence type="ECO:0000256" key="4">
    <source>
        <dbReference type="ARBA" id="ARBA00022833"/>
    </source>
</evidence>
<feature type="region of interest" description="Disordered" evidence="6">
    <location>
        <begin position="207"/>
        <end position="229"/>
    </location>
</feature>
<dbReference type="Gene3D" id="3.30.160.60">
    <property type="entry name" value="Classic Zinc Finger"/>
    <property type="match status" value="7"/>
</dbReference>
<keyword evidence="4" id="KW-0862">Zinc</keyword>
<dbReference type="SUPFAM" id="SSF57667">
    <property type="entry name" value="beta-beta-alpha zinc fingers"/>
    <property type="match status" value="2"/>
</dbReference>
<feature type="compositionally biased region" description="Basic and acidic residues" evidence="6">
    <location>
        <begin position="210"/>
        <end position="219"/>
    </location>
</feature>
<evidence type="ECO:0000256" key="5">
    <source>
        <dbReference type="PROSITE-ProRule" id="PRU00042"/>
    </source>
</evidence>
<protein>
    <submittedName>
        <fullName evidence="9">C2H2-type domain-containing protein</fullName>
    </submittedName>
</protein>
<feature type="domain" description="C2H2-type" evidence="7">
    <location>
        <begin position="623"/>
        <end position="650"/>
    </location>
</feature>
<evidence type="ECO:0000313" key="8">
    <source>
        <dbReference type="Proteomes" id="UP000887569"/>
    </source>
</evidence>
<sequence length="1229" mass="138280">TLMTSLSEGDSLRRSKRNKFHLDVAAIMSQHSDRRLNSVSPPRKRLSDPTGNAEKMRAKGAAKSVSAAVGKRERKVPVRHLDFVSDEHLDPKSDGDDSTSKTVSPKQEVKKDEIKDFQCSHCPAHYPSRKGLANHTKQHGSMKKYRCDECDMSCNSIKTLRVHSQVHFPDEGDLPLITFTQRSKITDAGKAPEDHREEMDISITEESMDDKDVSEKLEDEHEEVDEKTDVANTLADDDSSVTMKDQSGSSSSKVSQLECKECPFKTRDMGRLAIHQVGHRRERGYQCPMCTYRSESAGFLKRHCCCHGKGEYPWPPVYVGRAPVTKKSMPKRSLAGVDAKNHPMTVEESAQSVVRKTKKKKVTALLIPARSSKSLLSTPVGKEVPDEITKSVIPASAPASISLSTHKHNSKVWGRRFITKSGKRVVCYLLPHTKGLGRRAAVIYKCVRCSARFGTYHERLLHHAFYHRGHRISKTVYTALLKERMDAFTRDEKPLVDAFASDDGTSVERLRRCAHCPFTCMQKSRLQRHENKHFVKAEHQCIHCSFSCRSMDILTQHLRLHQPSRIRQMPGRPKDFSLTEDILSGGSASTLTKVEKCSECPYRSRHLCDMKAHAAMHVGMREFPCNRCTYSTKRAHVLEAHLQMHAEEDGLPIPLQQSSMIGGAKRRISIRWRGKTIGTRSGSKLTRVYACYFCPFRTRFCAPLFIHYRNHMGHRSLRCTRCTFNTSISRKFREHCALHPLTRGSGPSSKNVHADNVFICRECPYSCDSYGKLWHHAQKHKKVSRFGCDLCTFSTGSANCLAEHRALHTPPIVSQSKMEKIIIVSDLYSMRECEVLNDAEDIAAANGNADVDGHSNGKEACDAQKASDISLSSSEDSKKEADEVNQESGPTKDKPSSSLFEDEDLYKTKYSELLHRIRESRSSLPVASPKSYQCSECPFTSEDKAVLAFHADKHKAKTGHFKCDMCSYKVHTPEALCNHITLHAKAHPEAAAAASFRKRKIRRASPESIPQNGKALRCTKCDYQTAATDRYVVHCLEHALRTQRRLETSIRRSKGNDDDSEKKRKGYRLARKFDGQQYCNKCSFRCDSESALGTHMELHGLSAPFICTVCDYGSFSQNVVRFHEMNHHLDAPLTTLCKDASSKTDHSKMIGRASSEVSSREQTIRCNRCGYIVHSFIEFTMHCSVVHSDTPPNVSPISDEHTNDDKEVEHDINKSASHSTGSTDGGNFS</sequence>
<accession>A0A915B0X1</accession>
<dbReference type="InterPro" id="IPR036236">
    <property type="entry name" value="Znf_C2H2_sf"/>
</dbReference>
<feature type="domain" description="C2H2-type" evidence="7">
    <location>
        <begin position="961"/>
        <end position="988"/>
    </location>
</feature>
<keyword evidence="1" id="KW-0479">Metal-binding</keyword>
<feature type="domain" description="C2H2-type" evidence="7">
    <location>
        <begin position="117"/>
        <end position="144"/>
    </location>
</feature>
<dbReference type="PANTHER" id="PTHR24403:SF67">
    <property type="entry name" value="FI01116P-RELATED"/>
    <property type="match status" value="1"/>
</dbReference>
<dbReference type="SMART" id="SM00355">
    <property type="entry name" value="ZnF_C2H2"/>
    <property type="match status" value="19"/>
</dbReference>
<dbReference type="GO" id="GO:0045944">
    <property type="term" value="P:positive regulation of transcription by RNA polymerase II"/>
    <property type="evidence" value="ECO:0007669"/>
    <property type="project" value="TreeGrafter"/>
</dbReference>
<proteinExistence type="predicted"/>
<feature type="region of interest" description="Disordered" evidence="6">
    <location>
        <begin position="29"/>
        <end position="114"/>
    </location>
</feature>
<dbReference type="GO" id="GO:0005634">
    <property type="term" value="C:nucleus"/>
    <property type="evidence" value="ECO:0007669"/>
    <property type="project" value="TreeGrafter"/>
</dbReference>
<evidence type="ECO:0000256" key="6">
    <source>
        <dbReference type="SAM" id="MobiDB-lite"/>
    </source>
</evidence>
<dbReference type="PROSITE" id="PS50157">
    <property type="entry name" value="ZINC_FINGER_C2H2_2"/>
    <property type="match status" value="5"/>
</dbReference>
<evidence type="ECO:0000313" key="9">
    <source>
        <dbReference type="WBParaSite" id="PgR022X_g090_t02"/>
    </source>
</evidence>
<feature type="compositionally biased region" description="Basic and acidic residues" evidence="6">
    <location>
        <begin position="1198"/>
        <end position="1213"/>
    </location>
</feature>
<dbReference type="PANTHER" id="PTHR24403">
    <property type="entry name" value="ZINC FINGER PROTEIN"/>
    <property type="match status" value="1"/>
</dbReference>
<evidence type="ECO:0000259" key="7">
    <source>
        <dbReference type="PROSITE" id="PS50157"/>
    </source>
</evidence>
<reference evidence="9" key="1">
    <citation type="submission" date="2022-11" db="UniProtKB">
        <authorList>
            <consortium name="WormBaseParasite"/>
        </authorList>
    </citation>
    <scope>IDENTIFICATION</scope>
</reference>
<keyword evidence="8" id="KW-1185">Reference proteome</keyword>
<dbReference type="InterPro" id="IPR050688">
    <property type="entry name" value="Zinc_finger/UBP_domain"/>
</dbReference>
<name>A0A915B0X1_PARUN</name>
<keyword evidence="3 5" id="KW-0863">Zinc-finger</keyword>
<feature type="compositionally biased region" description="Polar residues" evidence="6">
    <location>
        <begin position="1214"/>
        <end position="1229"/>
    </location>
</feature>
<feature type="compositionally biased region" description="Low complexity" evidence="6">
    <location>
        <begin position="59"/>
        <end position="69"/>
    </location>
</feature>
<dbReference type="GO" id="GO:0008270">
    <property type="term" value="F:zinc ion binding"/>
    <property type="evidence" value="ECO:0007669"/>
    <property type="project" value="UniProtKB-KW"/>
</dbReference>
<evidence type="ECO:0000256" key="2">
    <source>
        <dbReference type="ARBA" id="ARBA00022737"/>
    </source>
</evidence>
<feature type="compositionally biased region" description="Basic and acidic residues" evidence="6">
    <location>
        <begin position="75"/>
        <end position="99"/>
    </location>
</feature>
<feature type="region of interest" description="Disordered" evidence="6">
    <location>
        <begin position="1194"/>
        <end position="1229"/>
    </location>
</feature>
<feature type="domain" description="C2H2-type" evidence="7">
    <location>
        <begin position="444"/>
        <end position="472"/>
    </location>
</feature>
<dbReference type="InterPro" id="IPR013087">
    <property type="entry name" value="Znf_C2H2_type"/>
</dbReference>
<dbReference type="Proteomes" id="UP000887569">
    <property type="component" value="Unplaced"/>
</dbReference>